<evidence type="ECO:0000313" key="1">
    <source>
        <dbReference type="EMBL" id="GEC85879.1"/>
    </source>
</evidence>
<protein>
    <submittedName>
        <fullName evidence="1">Uncharacterized protein</fullName>
    </submittedName>
</protein>
<comment type="caution">
    <text evidence="1">The sequence shown here is derived from an EMBL/GenBank/DDBJ whole genome shotgun (WGS) entry which is preliminary data.</text>
</comment>
<gene>
    <name evidence="1" type="ORF">CVA01_11930</name>
</gene>
<dbReference type="EMBL" id="BJNT01000008">
    <property type="protein sequence ID" value="GEC85879.1"/>
    <property type="molecule type" value="Genomic_DNA"/>
</dbReference>
<accession>A0A4Y4C270</accession>
<dbReference type="GeneID" id="82887339"/>
<name>A0A4Y4C270_9CORY</name>
<evidence type="ECO:0000313" key="2">
    <source>
        <dbReference type="Proteomes" id="UP000319986"/>
    </source>
</evidence>
<dbReference type="AlphaFoldDB" id="A0A4Y4C270"/>
<sequence>MRSTHCTLHTPGHSVHYIQGRQITDFARHYPERCHAVTVTDLGAGWFETKIDGQTRLGWNHDHDLVTEIARDSVLGEVVHVPDFAALVRWVDGNSNGNAGTVLLPAWGKAGSCAADRAASRQEMRDDR</sequence>
<organism evidence="1 2">
    <name type="scientific">Corynebacterium variabile</name>
    <dbReference type="NCBI Taxonomy" id="1727"/>
    <lineage>
        <taxon>Bacteria</taxon>
        <taxon>Bacillati</taxon>
        <taxon>Actinomycetota</taxon>
        <taxon>Actinomycetes</taxon>
        <taxon>Mycobacteriales</taxon>
        <taxon>Corynebacteriaceae</taxon>
        <taxon>Corynebacterium</taxon>
    </lineage>
</organism>
<dbReference type="Proteomes" id="UP000319986">
    <property type="component" value="Unassembled WGS sequence"/>
</dbReference>
<dbReference type="RefSeq" id="WP_141329366.1">
    <property type="nucleotide sequence ID" value="NZ_BJNT01000008.1"/>
</dbReference>
<reference evidence="1 2" key="1">
    <citation type="submission" date="2019-06" db="EMBL/GenBank/DDBJ databases">
        <title>Whole genome shotgun sequence of Corynebacterium variabile NBRC 15286.</title>
        <authorList>
            <person name="Hosoyama A."/>
            <person name="Uohara A."/>
            <person name="Ohji S."/>
            <person name="Ichikawa N."/>
        </authorList>
    </citation>
    <scope>NUCLEOTIDE SEQUENCE [LARGE SCALE GENOMIC DNA]</scope>
    <source>
        <strain evidence="1 2">NBRC 15286</strain>
    </source>
</reference>
<proteinExistence type="predicted"/>